<feature type="compositionally biased region" description="Basic and acidic residues" evidence="2">
    <location>
        <begin position="21"/>
        <end position="38"/>
    </location>
</feature>
<feature type="compositionally biased region" description="Acidic residues" evidence="2">
    <location>
        <begin position="386"/>
        <end position="395"/>
    </location>
</feature>
<reference evidence="6" key="1">
    <citation type="submission" date="2020-01" db="EMBL/GenBank/DDBJ databases">
        <authorList>
            <consortium name="DOE Joint Genome Institute"/>
            <person name="Haridas S."/>
            <person name="Albert R."/>
            <person name="Binder M."/>
            <person name="Bloem J."/>
            <person name="Labutti K."/>
            <person name="Salamov A."/>
            <person name="Andreopoulos B."/>
            <person name="Baker S.E."/>
            <person name="Barry K."/>
            <person name="Bills G."/>
            <person name="Bluhm B.H."/>
            <person name="Cannon C."/>
            <person name="Castanera R."/>
            <person name="Culley D.E."/>
            <person name="Daum C."/>
            <person name="Ezra D."/>
            <person name="Gonzalez J.B."/>
            <person name="Henrissat B."/>
            <person name="Kuo A."/>
            <person name="Liang C."/>
            <person name="Lipzen A."/>
            <person name="Lutzoni F."/>
            <person name="Magnuson J."/>
            <person name="Mondo S."/>
            <person name="Nolan M."/>
            <person name="Ohm R."/>
            <person name="Pangilinan J."/>
            <person name="Park H.-J."/>
            <person name="Ramirez L."/>
            <person name="Alfaro M."/>
            <person name="Sun H."/>
            <person name="Tritt A."/>
            <person name="Yoshinaga Y."/>
            <person name="Zwiers L.-H."/>
            <person name="Turgeon B.G."/>
            <person name="Goodwin S.B."/>
            <person name="Spatafora J.W."/>
            <person name="Crous P.W."/>
            <person name="Grigoriev I.V."/>
        </authorList>
    </citation>
    <scope>NUCLEOTIDE SEQUENCE</scope>
    <source>
        <strain evidence="6">CBS 342.82</strain>
    </source>
</reference>
<evidence type="ECO:0000313" key="6">
    <source>
        <dbReference type="RefSeq" id="XP_033461882.1"/>
    </source>
</evidence>
<reference evidence="6" key="2">
    <citation type="submission" date="2020-04" db="EMBL/GenBank/DDBJ databases">
        <authorList>
            <consortium name="NCBI Genome Project"/>
        </authorList>
    </citation>
    <scope>NUCLEOTIDE SEQUENCE</scope>
    <source>
        <strain evidence="6">CBS 342.82</strain>
    </source>
</reference>
<organism evidence="6">
    <name type="scientific">Dissoconium aciculare CBS 342.82</name>
    <dbReference type="NCBI Taxonomy" id="1314786"/>
    <lineage>
        <taxon>Eukaryota</taxon>
        <taxon>Fungi</taxon>
        <taxon>Dikarya</taxon>
        <taxon>Ascomycota</taxon>
        <taxon>Pezizomycotina</taxon>
        <taxon>Dothideomycetes</taxon>
        <taxon>Dothideomycetidae</taxon>
        <taxon>Mycosphaerellales</taxon>
        <taxon>Dissoconiaceae</taxon>
        <taxon>Dissoconium</taxon>
    </lineage>
</organism>
<evidence type="ECO:0000256" key="1">
    <source>
        <dbReference type="ARBA" id="ARBA00038357"/>
    </source>
</evidence>
<keyword evidence="3" id="KW-0812">Transmembrane</keyword>
<proteinExistence type="inferred from homology"/>
<name>A0A6J3M9Y3_9PEZI</name>
<sequence length="406" mass="44454">MSELRERKPAAKVAEAASAIVERDDKKNRKDIDPRPPLDVEPNPVVLAGLFVLFSIVVGSLIFYKSDNANGGPFASWVNQKFPIIDRTLNRAEGAPLFGAAAAEIPSKTFTEAELRAFDGSEPETPIYLAINGTVYDVSISPSFYGPGGHYHHFVGRDATRAWLTECWDSPDQLTWRLDGLLETLYTPSYLDEQLEDVHFGRWDPASSNENFKFPPETMKTLAKRAMERLGSVTDSEKAKRRAEDPITAQKNLDAALAKWVNFFAGSDKYPAVGTVVLDEKNTPAPPAICEAAKKKKPFLGGKMDALMGNLGLDTGLKAAAKHFGGKPIGKDGKVVGEDDDEEGFPKGMPDHIKAQIRRDRAEREAEDAEKTKAEGGRAAGKEEPVVEEVDLSAGEEDKITSHEEL</sequence>
<evidence type="ECO:0000259" key="4">
    <source>
        <dbReference type="SMART" id="SM01117"/>
    </source>
</evidence>
<comment type="similarity">
    <text evidence="1">Belongs to the cytochrome b5 family. MAPR subfamily.</text>
</comment>
<evidence type="ECO:0000256" key="3">
    <source>
        <dbReference type="SAM" id="Phobius"/>
    </source>
</evidence>
<keyword evidence="5" id="KW-1185">Reference proteome</keyword>
<gene>
    <name evidence="6" type="ORF">K489DRAFT_377371</name>
</gene>
<protein>
    <recommendedName>
        <fullName evidence="4">Cytochrome b5 heme-binding domain-containing protein</fullName>
    </recommendedName>
</protein>
<dbReference type="InterPro" id="IPR001199">
    <property type="entry name" value="Cyt_B5-like_heme/steroid-bd"/>
</dbReference>
<feature type="compositionally biased region" description="Basic and acidic residues" evidence="2">
    <location>
        <begin position="349"/>
        <end position="385"/>
    </location>
</feature>
<dbReference type="AlphaFoldDB" id="A0A6J3M9Y3"/>
<dbReference type="PANTHER" id="PTHR10281:SF76">
    <property type="entry name" value="CALCUTTA CUP-RELATED"/>
    <property type="match status" value="1"/>
</dbReference>
<feature type="transmembrane region" description="Helical" evidence="3">
    <location>
        <begin position="45"/>
        <end position="64"/>
    </location>
</feature>
<feature type="region of interest" description="Disordered" evidence="2">
    <location>
        <begin position="1"/>
        <end position="38"/>
    </location>
</feature>
<dbReference type="OrthoDB" id="10257697at2759"/>
<dbReference type="RefSeq" id="XP_033461882.1">
    <property type="nucleotide sequence ID" value="XM_033604139.1"/>
</dbReference>
<feature type="compositionally biased region" description="Basic and acidic residues" evidence="2">
    <location>
        <begin position="396"/>
        <end position="406"/>
    </location>
</feature>
<feature type="region of interest" description="Disordered" evidence="2">
    <location>
        <begin position="332"/>
        <end position="406"/>
    </location>
</feature>
<dbReference type="InterPro" id="IPR036400">
    <property type="entry name" value="Cyt_B5-like_heme/steroid_sf"/>
</dbReference>
<dbReference type="PANTHER" id="PTHR10281">
    <property type="entry name" value="MEMBRANE-ASSOCIATED PROGESTERONE RECEPTOR COMPONENT-RELATED"/>
    <property type="match status" value="1"/>
</dbReference>
<keyword evidence="3" id="KW-1133">Transmembrane helix</keyword>
<dbReference type="SMART" id="SM01117">
    <property type="entry name" value="Cyt-b5"/>
    <property type="match status" value="1"/>
</dbReference>
<dbReference type="Pfam" id="PF00173">
    <property type="entry name" value="Cyt-b5"/>
    <property type="match status" value="1"/>
</dbReference>
<dbReference type="InterPro" id="IPR050577">
    <property type="entry name" value="MAPR/NEUFC/NENF-like"/>
</dbReference>
<keyword evidence="3" id="KW-0472">Membrane</keyword>
<reference evidence="6" key="3">
    <citation type="submission" date="2025-08" db="UniProtKB">
        <authorList>
            <consortium name="RefSeq"/>
        </authorList>
    </citation>
    <scope>IDENTIFICATION</scope>
    <source>
        <strain evidence="6">CBS 342.82</strain>
    </source>
</reference>
<evidence type="ECO:0000256" key="2">
    <source>
        <dbReference type="SAM" id="MobiDB-lite"/>
    </source>
</evidence>
<dbReference type="GO" id="GO:0016020">
    <property type="term" value="C:membrane"/>
    <property type="evidence" value="ECO:0007669"/>
    <property type="project" value="TreeGrafter"/>
</dbReference>
<dbReference type="Proteomes" id="UP000504637">
    <property type="component" value="Unplaced"/>
</dbReference>
<evidence type="ECO:0000313" key="5">
    <source>
        <dbReference type="Proteomes" id="UP000504637"/>
    </source>
</evidence>
<dbReference type="Gene3D" id="3.10.120.10">
    <property type="entry name" value="Cytochrome b5-like heme/steroid binding domain"/>
    <property type="match status" value="1"/>
</dbReference>
<dbReference type="SUPFAM" id="SSF55856">
    <property type="entry name" value="Cytochrome b5-like heme/steroid binding domain"/>
    <property type="match status" value="1"/>
</dbReference>
<dbReference type="GeneID" id="54361939"/>
<feature type="domain" description="Cytochrome b5 heme-binding" evidence="4">
    <location>
        <begin position="110"/>
        <end position="191"/>
    </location>
</feature>
<accession>A0A6J3M9Y3</accession>
<dbReference type="GO" id="GO:0012505">
    <property type="term" value="C:endomembrane system"/>
    <property type="evidence" value="ECO:0007669"/>
    <property type="project" value="TreeGrafter"/>
</dbReference>